<dbReference type="PROSITE" id="PS52016">
    <property type="entry name" value="TONB_DEPENDENT_REC_3"/>
    <property type="match status" value="1"/>
</dbReference>
<dbReference type="InterPro" id="IPR023997">
    <property type="entry name" value="TonB-dep_OMP_SusC/RagA_CS"/>
</dbReference>
<name>A0A4Q5LRJ1_9SPHI</name>
<dbReference type="SUPFAM" id="SSF56935">
    <property type="entry name" value="Porins"/>
    <property type="match status" value="1"/>
</dbReference>
<keyword evidence="3 7" id="KW-1134">Transmembrane beta strand</keyword>
<comment type="subcellular location">
    <subcellularLocation>
        <location evidence="1 7">Cell outer membrane</location>
        <topology evidence="1 7">Multi-pass membrane protein</topology>
    </subcellularLocation>
</comment>
<dbReference type="Pfam" id="PF07715">
    <property type="entry name" value="Plug"/>
    <property type="match status" value="1"/>
</dbReference>
<dbReference type="AlphaFoldDB" id="A0A4Q5LRJ1"/>
<reference evidence="10 11" key="1">
    <citation type="submission" date="2019-02" db="EMBL/GenBank/DDBJ databases">
        <title>Bacterial novel species Mucilaginibacter sp. 17JY9-4 isolated from soil.</title>
        <authorList>
            <person name="Jung H.-Y."/>
        </authorList>
    </citation>
    <scope>NUCLEOTIDE SEQUENCE [LARGE SCALE GENOMIC DNA]</scope>
    <source>
        <strain evidence="10 11">17JY9-4</strain>
    </source>
</reference>
<dbReference type="GO" id="GO:0009279">
    <property type="term" value="C:cell outer membrane"/>
    <property type="evidence" value="ECO:0007669"/>
    <property type="project" value="UniProtKB-SubCell"/>
</dbReference>
<dbReference type="OrthoDB" id="9768177at2"/>
<dbReference type="Gene3D" id="2.60.40.1120">
    <property type="entry name" value="Carboxypeptidase-like, regulatory domain"/>
    <property type="match status" value="1"/>
</dbReference>
<dbReference type="EMBL" id="SEWG01000001">
    <property type="protein sequence ID" value="RYU92166.1"/>
    <property type="molecule type" value="Genomic_DNA"/>
</dbReference>
<evidence type="ECO:0000256" key="4">
    <source>
        <dbReference type="ARBA" id="ARBA00022692"/>
    </source>
</evidence>
<evidence type="ECO:0000256" key="8">
    <source>
        <dbReference type="SAM" id="SignalP"/>
    </source>
</evidence>
<evidence type="ECO:0000256" key="1">
    <source>
        <dbReference type="ARBA" id="ARBA00004571"/>
    </source>
</evidence>
<dbReference type="InterPro" id="IPR008969">
    <property type="entry name" value="CarboxyPept-like_regulatory"/>
</dbReference>
<evidence type="ECO:0000256" key="6">
    <source>
        <dbReference type="ARBA" id="ARBA00023237"/>
    </source>
</evidence>
<feature type="domain" description="TonB-dependent receptor plug" evidence="9">
    <location>
        <begin position="203"/>
        <end position="309"/>
    </location>
</feature>
<feature type="chain" id="PRO_5020609377" evidence="8">
    <location>
        <begin position="22"/>
        <end position="1064"/>
    </location>
</feature>
<keyword evidence="8" id="KW-0732">Signal</keyword>
<proteinExistence type="inferred from homology"/>
<keyword evidence="2 7" id="KW-0813">Transport</keyword>
<dbReference type="InterPro" id="IPR039426">
    <property type="entry name" value="TonB-dep_rcpt-like"/>
</dbReference>
<dbReference type="InterPro" id="IPR037066">
    <property type="entry name" value="Plug_dom_sf"/>
</dbReference>
<dbReference type="FunFam" id="2.170.130.10:FF:000008">
    <property type="entry name" value="SusC/RagA family TonB-linked outer membrane protein"/>
    <property type="match status" value="1"/>
</dbReference>
<dbReference type="Pfam" id="PF13715">
    <property type="entry name" value="CarbopepD_reg_2"/>
    <property type="match status" value="1"/>
</dbReference>
<protein>
    <submittedName>
        <fullName evidence="10">SusC/RagA family TonB-linked outer membrane protein</fullName>
    </submittedName>
</protein>
<organism evidence="10 11">
    <name type="scientific">Mucilaginibacter terrigena</name>
    <dbReference type="NCBI Taxonomy" id="2492395"/>
    <lineage>
        <taxon>Bacteria</taxon>
        <taxon>Pseudomonadati</taxon>
        <taxon>Bacteroidota</taxon>
        <taxon>Sphingobacteriia</taxon>
        <taxon>Sphingobacteriales</taxon>
        <taxon>Sphingobacteriaceae</taxon>
        <taxon>Mucilaginibacter</taxon>
    </lineage>
</organism>
<sequence length="1064" mass="116901">MKMTTLMLLMTVMTVSASTFAQKITIKEKNASLDKVLKKIRQQSGYDFVYSDDILELTTPVTVDLKDASIDEALKQSLKNQPLNYLIEDKSVTFKLKDGAILPATAGQTVADVHGKVVDETGRPLPGATITVVGNTNKTVTTDAQGEFTLTGIDQNAKITISYVGMAPQSFNYTGQQNITIALHPDAKELNAVVVVGYGTQRKKDLTGAVSIVTSKDLEDRPATNFGYSLEGKAAGVEVIRPSGKPQAGISIRVRGTTSITADSEPLYIVDGVQSATTFDLNPADIESITILKDASSAAIYGASGANGVVLITSKRGKNQKPVLTLSTYGGVSTVVKKLNVLDRSQYIDLMTELNEVADWTKYKANTNWQDVIFRDAYAQNYQLALNGGNDNTQYYMSGGWIKEDGVVRNNSVNRYNFKVNLDQKVGKIVKVGTSILFSRWFDRNVDDNRGSGKGGVIMNLLTSSPVIDIFNPDGSFTANPLRLSFNNPAAYTDGAINGYNNSRFFGNVYAEVNILSSLKAKSLFGYDYSTDRYNYFLDPFKTDYGRVNNGLAVLRMNQNAYWLNENTLTYKKSIGKHSVEAFGGFSMSRSAYEVSEIETKNFSSSTVTTVNGGSVINSATGSRSARTNQAIISRVNYAFDDKYLVTGNFRADASSVFGPDNRWGYFPSFSVGWRLSQENFLKDVSFLSDLKIRYGWGKVGNDRIDAYSYFGKVRVGFNYVLGGVLNSGTGPDTPENRDLKWETTIQNNLGIDISLFNSRVNLSVDAYKKQTRDLLFDKPVALSSGFNGALQNVGNLQNKGIEFALNTKNLVNDLKWETNLNLSVNRNKVGYIADQVLPVGAIEQREEAAIIKEGYPLGTFFGYVAKGVDPQTGMEQYEDFDNNGILNNDDKRVIGNANPKFTYGVTNYLSYKNFNINIFFQGVQGNQIFNATRIETEGLNDFRNQSVTVLNRWTTPGQVTNIPKAVADDVSNTRISSRFIENGSYLRLKSATIGYSFSPAIVQKLGIQKLGLYVTGENIFTSSKYSGFDPEVSAFASQNGVSGIDYGTYPQVRTFIIGLNVSL</sequence>
<accession>A0A4Q5LRJ1</accession>
<evidence type="ECO:0000259" key="9">
    <source>
        <dbReference type="Pfam" id="PF07715"/>
    </source>
</evidence>
<keyword evidence="11" id="KW-1185">Reference proteome</keyword>
<dbReference type="NCBIfam" id="TIGR04057">
    <property type="entry name" value="SusC_RagA_signa"/>
    <property type="match status" value="1"/>
</dbReference>
<gene>
    <name evidence="10" type="ORF">EWM62_01645</name>
</gene>
<dbReference type="Gene3D" id="2.170.130.10">
    <property type="entry name" value="TonB-dependent receptor, plug domain"/>
    <property type="match status" value="1"/>
</dbReference>
<evidence type="ECO:0000313" key="11">
    <source>
        <dbReference type="Proteomes" id="UP000293331"/>
    </source>
</evidence>
<evidence type="ECO:0000256" key="3">
    <source>
        <dbReference type="ARBA" id="ARBA00022452"/>
    </source>
</evidence>
<keyword evidence="6 7" id="KW-0998">Cell outer membrane</keyword>
<keyword evidence="5 7" id="KW-0472">Membrane</keyword>
<comment type="caution">
    <text evidence="10">The sequence shown here is derived from an EMBL/GenBank/DDBJ whole genome shotgun (WGS) entry which is preliminary data.</text>
</comment>
<evidence type="ECO:0000313" key="10">
    <source>
        <dbReference type="EMBL" id="RYU92166.1"/>
    </source>
</evidence>
<feature type="signal peptide" evidence="8">
    <location>
        <begin position="1"/>
        <end position="21"/>
    </location>
</feature>
<dbReference type="InterPro" id="IPR012910">
    <property type="entry name" value="Plug_dom"/>
</dbReference>
<dbReference type="InterPro" id="IPR023996">
    <property type="entry name" value="TonB-dep_OMP_SusC/RagA"/>
</dbReference>
<dbReference type="InterPro" id="IPR036942">
    <property type="entry name" value="Beta-barrel_TonB_sf"/>
</dbReference>
<dbReference type="Proteomes" id="UP000293331">
    <property type="component" value="Unassembled WGS sequence"/>
</dbReference>
<dbReference type="Gene3D" id="2.40.170.20">
    <property type="entry name" value="TonB-dependent receptor, beta-barrel domain"/>
    <property type="match status" value="1"/>
</dbReference>
<dbReference type="SUPFAM" id="SSF49464">
    <property type="entry name" value="Carboxypeptidase regulatory domain-like"/>
    <property type="match status" value="1"/>
</dbReference>
<evidence type="ECO:0000256" key="5">
    <source>
        <dbReference type="ARBA" id="ARBA00023136"/>
    </source>
</evidence>
<dbReference type="NCBIfam" id="TIGR04056">
    <property type="entry name" value="OMP_RagA_SusC"/>
    <property type="match status" value="1"/>
</dbReference>
<evidence type="ECO:0000256" key="2">
    <source>
        <dbReference type="ARBA" id="ARBA00022448"/>
    </source>
</evidence>
<comment type="similarity">
    <text evidence="7">Belongs to the TonB-dependent receptor family.</text>
</comment>
<keyword evidence="4 7" id="KW-0812">Transmembrane</keyword>
<evidence type="ECO:0000256" key="7">
    <source>
        <dbReference type="PROSITE-ProRule" id="PRU01360"/>
    </source>
</evidence>